<sequence length="122" mass="14076">MSTVTTTKPRTTNRLCPRDMETKRMVGGWNINTILHFTRRLTGLLPNSLTPLYLTYPVGGGPGGMQARNVVTPKTRRQYLTHKPLYLLSGQPLYWNPNPNQLYHICDPIAMDYLWWKCQQLS</sequence>
<evidence type="ECO:0000313" key="1">
    <source>
        <dbReference type="EMBL" id="KIV92040.1"/>
    </source>
</evidence>
<reference evidence="1 2" key="1">
    <citation type="submission" date="2015-01" db="EMBL/GenBank/DDBJ databases">
        <title>The Genome Sequence of Exophiala mesophila CBS40295.</title>
        <authorList>
            <consortium name="The Broad Institute Genomics Platform"/>
            <person name="Cuomo C."/>
            <person name="de Hoog S."/>
            <person name="Gorbushina A."/>
            <person name="Stielow B."/>
            <person name="Teixiera M."/>
            <person name="Abouelleil A."/>
            <person name="Chapman S.B."/>
            <person name="Priest M."/>
            <person name="Young S.K."/>
            <person name="Wortman J."/>
            <person name="Nusbaum C."/>
            <person name="Birren B."/>
        </authorList>
    </citation>
    <scope>NUCLEOTIDE SEQUENCE [LARGE SCALE GENOMIC DNA]</scope>
    <source>
        <strain evidence="1 2">CBS 40295</strain>
    </source>
</reference>
<dbReference type="RefSeq" id="XP_016223614.1">
    <property type="nucleotide sequence ID" value="XM_016371321.1"/>
</dbReference>
<organism evidence="1 2">
    <name type="scientific">Exophiala mesophila</name>
    <name type="common">Black yeast-like fungus</name>
    <dbReference type="NCBI Taxonomy" id="212818"/>
    <lineage>
        <taxon>Eukaryota</taxon>
        <taxon>Fungi</taxon>
        <taxon>Dikarya</taxon>
        <taxon>Ascomycota</taxon>
        <taxon>Pezizomycotina</taxon>
        <taxon>Eurotiomycetes</taxon>
        <taxon>Chaetothyriomycetidae</taxon>
        <taxon>Chaetothyriales</taxon>
        <taxon>Herpotrichiellaceae</taxon>
        <taxon>Exophiala</taxon>
    </lineage>
</organism>
<dbReference type="HOGENOM" id="CLU_2026752_0_0_1"/>
<protein>
    <submittedName>
        <fullName evidence="1">Uncharacterized protein</fullName>
    </submittedName>
</protein>
<name>A0A0D1WSB4_EXOME</name>
<proteinExistence type="predicted"/>
<dbReference type="AlphaFoldDB" id="A0A0D1WSB4"/>
<dbReference type="Proteomes" id="UP000054302">
    <property type="component" value="Unassembled WGS sequence"/>
</dbReference>
<dbReference type="VEuPathDB" id="FungiDB:PV10_06515"/>
<evidence type="ECO:0000313" key="2">
    <source>
        <dbReference type="Proteomes" id="UP000054302"/>
    </source>
</evidence>
<dbReference type="EMBL" id="KN847523">
    <property type="protein sequence ID" value="KIV92040.1"/>
    <property type="molecule type" value="Genomic_DNA"/>
</dbReference>
<gene>
    <name evidence="1" type="ORF">PV10_06515</name>
</gene>
<keyword evidence="2" id="KW-1185">Reference proteome</keyword>
<dbReference type="GeneID" id="27324360"/>
<accession>A0A0D1WSB4</accession>